<reference evidence="4" key="1">
    <citation type="submission" date="2025-08" db="UniProtKB">
        <authorList>
            <consortium name="RefSeq"/>
        </authorList>
    </citation>
    <scope>IDENTIFICATION</scope>
    <source>
        <strain evidence="4">11010-0011.00</strain>
        <tissue evidence="4">Whole body</tissue>
    </source>
</reference>
<accession>A0A6J2UG06</accession>
<organism evidence="3 4">
    <name type="scientific">Drosophila lebanonensis</name>
    <name type="common">Fruit fly</name>
    <name type="synonym">Scaptodrosophila lebanonensis</name>
    <dbReference type="NCBI Taxonomy" id="7225"/>
    <lineage>
        <taxon>Eukaryota</taxon>
        <taxon>Metazoa</taxon>
        <taxon>Ecdysozoa</taxon>
        <taxon>Arthropoda</taxon>
        <taxon>Hexapoda</taxon>
        <taxon>Insecta</taxon>
        <taxon>Pterygota</taxon>
        <taxon>Neoptera</taxon>
        <taxon>Endopterygota</taxon>
        <taxon>Diptera</taxon>
        <taxon>Brachycera</taxon>
        <taxon>Muscomorpha</taxon>
        <taxon>Ephydroidea</taxon>
        <taxon>Drosophilidae</taxon>
        <taxon>Scaptodrosophila</taxon>
    </lineage>
</organism>
<gene>
    <name evidence="4" type="primary">LOC115633998</name>
</gene>
<keyword evidence="1" id="KW-0812">Transmembrane</keyword>
<name>A0A6J2UG06_DROLE</name>
<dbReference type="Proteomes" id="UP000504634">
    <property type="component" value="Unplaced"/>
</dbReference>
<protein>
    <submittedName>
        <fullName evidence="4">Uncharacterized protein LOC115633998 isoform X1</fullName>
    </submittedName>
</protein>
<proteinExistence type="predicted"/>
<keyword evidence="3" id="KW-1185">Reference proteome</keyword>
<dbReference type="RefSeq" id="XP_030387381.1">
    <property type="nucleotide sequence ID" value="XM_030531521.1"/>
</dbReference>
<dbReference type="OrthoDB" id="7978084at2759"/>
<feature type="domain" description="Protein TsetseEP" evidence="2">
    <location>
        <begin position="39"/>
        <end position="156"/>
    </location>
</feature>
<dbReference type="AlphaFoldDB" id="A0A6J2UG06"/>
<keyword evidence="1" id="KW-1133">Transmembrane helix</keyword>
<feature type="transmembrane region" description="Helical" evidence="1">
    <location>
        <begin position="12"/>
        <end position="33"/>
    </location>
</feature>
<sequence>MLAINQSETRSLQFLCLIGFFMAVGTTALANMAPKVDNDSCHNTYTLQAADASNTYTSSYTLCEQTANDTMIELTIDEKLERMQIEQGAGAVCDNLAQCSAIADDLDYMKCIREIGNKNLDILVEIHFNATSAHTRLRTDYDEVHQTFLLCTLEAQQVYVNSVRLAYNELLECRAQMENCSNSIF</sequence>
<evidence type="ECO:0000259" key="2">
    <source>
        <dbReference type="Pfam" id="PF05267"/>
    </source>
</evidence>
<dbReference type="GeneID" id="115633998"/>
<keyword evidence="1" id="KW-0472">Membrane</keyword>
<evidence type="ECO:0000313" key="4">
    <source>
        <dbReference type="RefSeq" id="XP_030387381.1"/>
    </source>
</evidence>
<evidence type="ECO:0000256" key="1">
    <source>
        <dbReference type="SAM" id="Phobius"/>
    </source>
</evidence>
<evidence type="ECO:0000313" key="3">
    <source>
        <dbReference type="Proteomes" id="UP000504634"/>
    </source>
</evidence>
<dbReference type="Pfam" id="PF05267">
    <property type="entry name" value="DUF725"/>
    <property type="match status" value="1"/>
</dbReference>
<dbReference type="InterPro" id="IPR007931">
    <property type="entry name" value="TsetseEP"/>
</dbReference>